<keyword evidence="1 3" id="KW-0929">Antimicrobial</keyword>
<sequence length="548" mass="59606">MFSRHWLKSLLLAIFVVNFLLPVPALAALAENNPFGGLIVDKFFCNCSVNWIITVRPPKDDLPRVLSFDFGSILYQFYKMKIGEQILGTWEGAAQCLVITSHGCRPKVVNNRIAFPRIFMVGTSGGQLNTNPPPEETQSQCSDGRDNDGDGRTDYPNDTGCTSARDNSEADAQCSDGRDNDGDGKVDYPDDDGCTDREDNSETIEPCSCSCRDGKSEEETRSELTAGGIQINKGPCPRENPNDQCQSTKTGTDSNGKPLYSCTDLRCLPQIAIDGLIELKGKVGASCPVVITGGTEPGHSSHAQCKAVVDLRLGTACLDDYIKENTISAPENVGYGTQYVLALDVGRTRFVDEQRDGVTRHWHVIFDGAREPQNLNKCLAKQYIIANEGWHTTSYPDAGGRSVGVGHFIVPGDGVDPNATLTNDEVGDLFERDYPGYEHQARNAAAANGVHFESLTEGRQIVLIDMAYNMGAQGSSGLGGFHEMWGAIKDENWERAAYEVTDTAPGGYADDTGGRAVRNEQMMREGTTDVAQNHVNNVREAKEYDCGA</sequence>
<feature type="compositionally biased region" description="Basic and acidic residues" evidence="4">
    <location>
        <begin position="212"/>
        <end position="222"/>
    </location>
</feature>
<dbReference type="PANTHER" id="PTHR37406">
    <property type="entry name" value="T4-TYPE LYSOZYME 1-RELATED"/>
    <property type="match status" value="1"/>
</dbReference>
<dbReference type="EC" id="3.2.1.17" evidence="3"/>
<dbReference type="InterPro" id="IPR052619">
    <property type="entry name" value="Phage_lysozyme-like"/>
</dbReference>
<dbReference type="GO" id="GO:0042742">
    <property type="term" value="P:defense response to bacterium"/>
    <property type="evidence" value="ECO:0007669"/>
    <property type="project" value="UniProtKB-KW"/>
</dbReference>
<feature type="signal peptide" evidence="5">
    <location>
        <begin position="1"/>
        <end position="27"/>
    </location>
</feature>
<evidence type="ECO:0000256" key="5">
    <source>
        <dbReference type="SAM" id="SignalP"/>
    </source>
</evidence>
<feature type="region of interest" description="Disordered" evidence="4">
    <location>
        <begin position="124"/>
        <end position="253"/>
    </location>
</feature>
<dbReference type="AlphaFoldDB" id="A0A1G2QFY9"/>
<feature type="chain" id="PRO_5009584082" description="Lysozyme" evidence="5">
    <location>
        <begin position="28"/>
        <end position="548"/>
    </location>
</feature>
<evidence type="ECO:0000313" key="7">
    <source>
        <dbReference type="Proteomes" id="UP000177043"/>
    </source>
</evidence>
<keyword evidence="5" id="KW-0732">Signal</keyword>
<dbReference type="GO" id="GO:0031640">
    <property type="term" value="P:killing of cells of another organism"/>
    <property type="evidence" value="ECO:0007669"/>
    <property type="project" value="UniProtKB-KW"/>
</dbReference>
<protein>
    <recommendedName>
        <fullName evidence="3">Lysozyme</fullName>
        <ecNumber evidence="3">3.2.1.17</ecNumber>
    </recommendedName>
</protein>
<keyword evidence="2 3" id="KW-0081">Bacteriolytic enzyme</keyword>
<name>A0A1G2QFY9_9BACT</name>
<dbReference type="Gene3D" id="1.10.530.40">
    <property type="match status" value="1"/>
</dbReference>
<dbReference type="Pfam" id="PF00959">
    <property type="entry name" value="Phage_lysozyme"/>
    <property type="match status" value="1"/>
</dbReference>
<comment type="similarity">
    <text evidence="3">Belongs to the glycosyl hydrolase 24 family.</text>
</comment>
<feature type="compositionally biased region" description="Polar residues" evidence="4">
    <location>
        <begin position="126"/>
        <end position="142"/>
    </location>
</feature>
<dbReference type="Proteomes" id="UP000177043">
    <property type="component" value="Unassembled WGS sequence"/>
</dbReference>
<feature type="compositionally biased region" description="Basic and acidic residues" evidence="4">
    <location>
        <begin position="176"/>
        <end position="200"/>
    </location>
</feature>
<organism evidence="6 7">
    <name type="scientific">Candidatus Vogelbacteria bacterium RIFOXYD1_FULL_44_32</name>
    <dbReference type="NCBI Taxonomy" id="1802438"/>
    <lineage>
        <taxon>Bacteria</taxon>
        <taxon>Candidatus Vogeliibacteriota</taxon>
    </lineage>
</organism>
<evidence type="ECO:0000256" key="2">
    <source>
        <dbReference type="ARBA" id="ARBA00022638"/>
    </source>
</evidence>
<keyword evidence="3" id="KW-0326">Glycosidase</keyword>
<feature type="compositionally biased region" description="Polar residues" evidence="4">
    <location>
        <begin position="242"/>
        <end position="253"/>
    </location>
</feature>
<proteinExistence type="inferred from homology"/>
<evidence type="ECO:0000256" key="4">
    <source>
        <dbReference type="SAM" id="MobiDB-lite"/>
    </source>
</evidence>
<evidence type="ECO:0000256" key="3">
    <source>
        <dbReference type="RuleBase" id="RU003788"/>
    </source>
</evidence>
<dbReference type="STRING" id="1802438.A2571_00670"/>
<evidence type="ECO:0000313" key="6">
    <source>
        <dbReference type="EMBL" id="OHA58881.1"/>
    </source>
</evidence>
<dbReference type="InterPro" id="IPR023346">
    <property type="entry name" value="Lysozyme-like_dom_sf"/>
</dbReference>
<dbReference type="InterPro" id="IPR023347">
    <property type="entry name" value="Lysozyme_dom_sf"/>
</dbReference>
<dbReference type="SUPFAM" id="SSF53955">
    <property type="entry name" value="Lysozyme-like"/>
    <property type="match status" value="1"/>
</dbReference>
<comment type="caution">
    <text evidence="6">The sequence shown here is derived from an EMBL/GenBank/DDBJ whole genome shotgun (WGS) entry which is preliminary data.</text>
</comment>
<reference evidence="6 7" key="1">
    <citation type="journal article" date="2016" name="Nat. Commun.">
        <title>Thousands of microbial genomes shed light on interconnected biogeochemical processes in an aquifer system.</title>
        <authorList>
            <person name="Anantharaman K."/>
            <person name="Brown C.T."/>
            <person name="Hug L.A."/>
            <person name="Sharon I."/>
            <person name="Castelle C.J."/>
            <person name="Probst A.J."/>
            <person name="Thomas B.C."/>
            <person name="Singh A."/>
            <person name="Wilkins M.J."/>
            <person name="Karaoz U."/>
            <person name="Brodie E.L."/>
            <person name="Williams K.H."/>
            <person name="Hubbard S.S."/>
            <person name="Banfield J.F."/>
        </authorList>
    </citation>
    <scope>NUCLEOTIDE SEQUENCE [LARGE SCALE GENOMIC DNA]</scope>
</reference>
<keyword evidence="3" id="KW-0378">Hydrolase</keyword>
<accession>A0A1G2QFY9</accession>
<gene>
    <name evidence="6" type="ORF">A2571_00670</name>
</gene>
<dbReference type="PANTHER" id="PTHR37406:SF1">
    <property type="entry name" value="T4-TYPE LYSOZYME 1-RELATED"/>
    <property type="match status" value="1"/>
</dbReference>
<evidence type="ECO:0000256" key="1">
    <source>
        <dbReference type="ARBA" id="ARBA00022529"/>
    </source>
</evidence>
<dbReference type="InterPro" id="IPR002196">
    <property type="entry name" value="Glyco_hydro_24"/>
</dbReference>
<dbReference type="EMBL" id="MHTJ01000002">
    <property type="protein sequence ID" value="OHA58881.1"/>
    <property type="molecule type" value="Genomic_DNA"/>
</dbReference>
<dbReference type="GO" id="GO:0003796">
    <property type="term" value="F:lysozyme activity"/>
    <property type="evidence" value="ECO:0007669"/>
    <property type="project" value="InterPro"/>
</dbReference>
<feature type="compositionally biased region" description="Basic and acidic residues" evidence="4">
    <location>
        <begin position="143"/>
        <end position="155"/>
    </location>
</feature>
<comment type="catalytic activity">
    <reaction evidence="3">
        <text>Hydrolysis of (1-&gt;4)-beta-linkages between N-acetylmuramic acid and N-acetyl-D-glucosamine residues in a peptidoglycan and between N-acetyl-D-glucosamine residues in chitodextrins.</text>
        <dbReference type="EC" id="3.2.1.17"/>
    </reaction>
</comment>